<protein>
    <submittedName>
        <fullName evidence="2">Uncharacterized protein</fullName>
    </submittedName>
</protein>
<gene>
    <name evidence="2" type="ORF">GCM10023262_13860</name>
</gene>
<evidence type="ECO:0000313" key="2">
    <source>
        <dbReference type="EMBL" id="GAA4666054.1"/>
    </source>
</evidence>
<sequence length="59" mass="7061">MIDLIFNIKNTLLATNVFVVLSMFYSKLKFPTWRQSIKLGSIIIIIYFIIYFGLYYLMK</sequence>
<proteinExistence type="predicted"/>
<keyword evidence="1" id="KW-0472">Membrane</keyword>
<evidence type="ECO:0000256" key="1">
    <source>
        <dbReference type="SAM" id="Phobius"/>
    </source>
</evidence>
<feature type="transmembrane region" description="Helical" evidence="1">
    <location>
        <begin position="6"/>
        <end position="25"/>
    </location>
</feature>
<organism evidence="2 3">
    <name type="scientific">Bartonella pachyuromydis</name>
    <dbReference type="NCBI Taxonomy" id="931097"/>
    <lineage>
        <taxon>Bacteria</taxon>
        <taxon>Pseudomonadati</taxon>
        <taxon>Pseudomonadota</taxon>
        <taxon>Alphaproteobacteria</taxon>
        <taxon>Hyphomicrobiales</taxon>
        <taxon>Bartonellaceae</taxon>
        <taxon>Bartonella</taxon>
    </lineage>
</organism>
<dbReference type="Proteomes" id="UP001501699">
    <property type="component" value="Unassembled WGS sequence"/>
</dbReference>
<reference evidence="3" key="1">
    <citation type="journal article" date="2019" name="Int. J. Syst. Evol. Microbiol.">
        <title>The Global Catalogue of Microorganisms (GCM) 10K type strain sequencing project: providing services to taxonomists for standard genome sequencing and annotation.</title>
        <authorList>
            <consortium name="The Broad Institute Genomics Platform"/>
            <consortium name="The Broad Institute Genome Sequencing Center for Infectious Disease"/>
            <person name="Wu L."/>
            <person name="Ma J."/>
        </authorList>
    </citation>
    <scope>NUCLEOTIDE SEQUENCE [LARGE SCALE GENOMIC DNA]</scope>
    <source>
        <strain evidence="3">JCM 17714</strain>
    </source>
</reference>
<feature type="transmembrane region" description="Helical" evidence="1">
    <location>
        <begin position="37"/>
        <end position="58"/>
    </location>
</feature>
<keyword evidence="1" id="KW-1133">Transmembrane helix</keyword>
<comment type="caution">
    <text evidence="2">The sequence shown here is derived from an EMBL/GenBank/DDBJ whole genome shotgun (WGS) entry which is preliminary data.</text>
</comment>
<keyword evidence="1" id="KW-0812">Transmembrane</keyword>
<keyword evidence="3" id="KW-1185">Reference proteome</keyword>
<evidence type="ECO:0000313" key="3">
    <source>
        <dbReference type="Proteomes" id="UP001501699"/>
    </source>
</evidence>
<name>A0ABP8VLD7_9HYPH</name>
<dbReference type="EMBL" id="BAABJA010000012">
    <property type="protein sequence ID" value="GAA4666054.1"/>
    <property type="molecule type" value="Genomic_DNA"/>
</dbReference>
<accession>A0ABP8VLD7</accession>